<dbReference type="NCBIfam" id="TIGR01444">
    <property type="entry name" value="fkbM_fam"/>
    <property type="match status" value="1"/>
</dbReference>
<proteinExistence type="predicted"/>
<dbReference type="Pfam" id="PF05050">
    <property type="entry name" value="Methyltransf_21"/>
    <property type="match status" value="1"/>
</dbReference>
<dbReference type="InterPro" id="IPR029063">
    <property type="entry name" value="SAM-dependent_MTases_sf"/>
</dbReference>
<dbReference type="Proteomes" id="UP000654482">
    <property type="component" value="Unassembled WGS sequence"/>
</dbReference>
<feature type="domain" description="Methyltransferase FkbM" evidence="1">
    <location>
        <begin position="27"/>
        <end position="182"/>
    </location>
</feature>
<organism evidence="2 3">
    <name type="scientific">Lusitaniella coriacea LEGE 07157</name>
    <dbReference type="NCBI Taxonomy" id="945747"/>
    <lineage>
        <taxon>Bacteria</taxon>
        <taxon>Bacillati</taxon>
        <taxon>Cyanobacteriota</taxon>
        <taxon>Cyanophyceae</taxon>
        <taxon>Spirulinales</taxon>
        <taxon>Lusitaniellaceae</taxon>
        <taxon>Lusitaniella</taxon>
    </lineage>
</organism>
<dbReference type="PANTHER" id="PTHR34203">
    <property type="entry name" value="METHYLTRANSFERASE, FKBM FAMILY PROTEIN"/>
    <property type="match status" value="1"/>
</dbReference>
<dbReference type="CDD" id="cd02440">
    <property type="entry name" value="AdoMet_MTases"/>
    <property type="match status" value="1"/>
</dbReference>
<dbReference type="InterPro" id="IPR052514">
    <property type="entry name" value="SAM-dependent_MTase"/>
</dbReference>
<dbReference type="InterPro" id="IPR006342">
    <property type="entry name" value="FkbM_mtfrase"/>
</dbReference>
<name>A0A8J7JCV4_9CYAN</name>
<accession>A0A8J7JCV4</accession>
<dbReference type="GO" id="GO:0032259">
    <property type="term" value="P:methylation"/>
    <property type="evidence" value="ECO:0007669"/>
    <property type="project" value="UniProtKB-KW"/>
</dbReference>
<dbReference type="EMBL" id="JADEWZ010000033">
    <property type="protein sequence ID" value="MBE9117910.1"/>
    <property type="molecule type" value="Genomic_DNA"/>
</dbReference>
<evidence type="ECO:0000313" key="3">
    <source>
        <dbReference type="Proteomes" id="UP000654482"/>
    </source>
</evidence>
<keyword evidence="2" id="KW-0489">Methyltransferase</keyword>
<dbReference type="GO" id="GO:0008168">
    <property type="term" value="F:methyltransferase activity"/>
    <property type="evidence" value="ECO:0007669"/>
    <property type="project" value="UniProtKB-KW"/>
</dbReference>
<gene>
    <name evidence="2" type="ORF">IQ249_18595</name>
</gene>
<evidence type="ECO:0000259" key="1">
    <source>
        <dbReference type="Pfam" id="PF05050"/>
    </source>
</evidence>
<dbReference type="SUPFAM" id="SSF53335">
    <property type="entry name" value="S-adenosyl-L-methionine-dependent methyltransferases"/>
    <property type="match status" value="1"/>
</dbReference>
<dbReference type="Gene3D" id="3.40.50.150">
    <property type="entry name" value="Vaccinia Virus protein VP39"/>
    <property type="match status" value="1"/>
</dbReference>
<protein>
    <submittedName>
        <fullName evidence="2">FkbM family methyltransferase</fullName>
    </submittedName>
</protein>
<dbReference type="AlphaFoldDB" id="A0A8J7JCV4"/>
<dbReference type="RefSeq" id="WP_194030998.1">
    <property type="nucleotide sequence ID" value="NZ_JADEWZ010000033.1"/>
</dbReference>
<comment type="caution">
    <text evidence="2">The sequence shown here is derived from an EMBL/GenBank/DDBJ whole genome shotgun (WGS) entry which is preliminary data.</text>
</comment>
<dbReference type="PANTHER" id="PTHR34203:SF15">
    <property type="entry name" value="SLL1173 PROTEIN"/>
    <property type="match status" value="1"/>
</dbReference>
<keyword evidence="2" id="KW-0808">Transferase</keyword>
<reference evidence="2" key="1">
    <citation type="submission" date="2020-10" db="EMBL/GenBank/DDBJ databases">
        <authorList>
            <person name="Castelo-Branco R."/>
            <person name="Eusebio N."/>
            <person name="Adriana R."/>
            <person name="Vieira A."/>
            <person name="Brugerolle De Fraissinette N."/>
            <person name="Rezende De Castro R."/>
            <person name="Schneider M.P."/>
            <person name="Vasconcelos V."/>
            <person name="Leao P.N."/>
        </authorList>
    </citation>
    <scope>NUCLEOTIDE SEQUENCE</scope>
    <source>
        <strain evidence="2">LEGE 07157</strain>
    </source>
</reference>
<evidence type="ECO:0000313" key="2">
    <source>
        <dbReference type="EMBL" id="MBE9117910.1"/>
    </source>
</evidence>
<keyword evidence="3" id="KW-1185">Reference proteome</keyword>
<sequence>MQVPKIISLRLHNFCSDLINADSIVVDLGANRGAFSQEISQRFGCKCYAVEASPELFSIIPTNNLIQKFNYVIHSRNAPVQFHTSTNEESGSIQELPQDLAEDVVRVEGITLDRFLTDNNIEQVDLLKIDIEGAEIELFKSANDESLKKIKQIAVEFHDFLEYFSLKQDIDAIEKRMKSLGFYYIVFSFFSHADVLFINKETSGISYGGYLYLNYFDKYLRGIYRGIKWRWRVLTQQNSPELS</sequence>